<dbReference type="Proteomes" id="UP000255355">
    <property type="component" value="Unassembled WGS sequence"/>
</dbReference>
<accession>A0A370GP74</accession>
<evidence type="ECO:0000313" key="2">
    <source>
        <dbReference type="Proteomes" id="UP000255355"/>
    </source>
</evidence>
<keyword evidence="2" id="KW-1185">Reference proteome</keyword>
<organism evidence="1 2">
    <name type="scientific">Nocardia mexicana</name>
    <dbReference type="NCBI Taxonomy" id="279262"/>
    <lineage>
        <taxon>Bacteria</taxon>
        <taxon>Bacillati</taxon>
        <taxon>Actinomycetota</taxon>
        <taxon>Actinomycetes</taxon>
        <taxon>Mycobacteriales</taxon>
        <taxon>Nocardiaceae</taxon>
        <taxon>Nocardia</taxon>
    </lineage>
</organism>
<comment type="caution">
    <text evidence="1">The sequence shown here is derived from an EMBL/GenBank/DDBJ whole genome shotgun (WGS) entry which is preliminary data.</text>
</comment>
<dbReference type="EMBL" id="QQAZ01000013">
    <property type="protein sequence ID" value="RDI45321.1"/>
    <property type="molecule type" value="Genomic_DNA"/>
</dbReference>
<protein>
    <submittedName>
        <fullName evidence="1">Uncharacterized protein</fullName>
    </submittedName>
</protein>
<sequence length="60" mass="6814">MPTPAADRITTISLREEPVHDLIFVILGVITGCLASDRKPLISIHHHYCDQKPDNQRPWP</sequence>
<name>A0A370GP74_9NOCA</name>
<dbReference type="AlphaFoldDB" id="A0A370GP74"/>
<gene>
    <name evidence="1" type="ORF">DFR68_11391</name>
</gene>
<dbReference type="RefSeq" id="WP_068019977.1">
    <property type="nucleotide sequence ID" value="NZ_QQAZ01000013.1"/>
</dbReference>
<proteinExistence type="predicted"/>
<evidence type="ECO:0000313" key="1">
    <source>
        <dbReference type="EMBL" id="RDI45321.1"/>
    </source>
</evidence>
<reference evidence="1 2" key="1">
    <citation type="submission" date="2018-07" db="EMBL/GenBank/DDBJ databases">
        <title>Genomic Encyclopedia of Type Strains, Phase IV (KMG-IV): sequencing the most valuable type-strain genomes for metagenomic binning, comparative biology and taxonomic classification.</title>
        <authorList>
            <person name="Goeker M."/>
        </authorList>
    </citation>
    <scope>NUCLEOTIDE SEQUENCE [LARGE SCALE GENOMIC DNA]</scope>
    <source>
        <strain evidence="1 2">DSM 44952</strain>
    </source>
</reference>